<evidence type="ECO:0000313" key="3">
    <source>
        <dbReference type="EMBL" id="KGN37158.1"/>
    </source>
</evidence>
<protein>
    <recommendedName>
        <fullName evidence="2">DUF1206 domain-containing protein</fullName>
    </recommendedName>
</protein>
<dbReference type="EMBL" id="AVPK01000006">
    <property type="protein sequence ID" value="KGN37158.1"/>
    <property type="molecule type" value="Genomic_DNA"/>
</dbReference>
<reference evidence="3 4" key="1">
    <citation type="submission" date="2013-08" db="EMBL/GenBank/DDBJ databases">
        <title>The genome sequence of Knoellia subterranea.</title>
        <authorList>
            <person name="Zhu W."/>
            <person name="Wang G."/>
        </authorList>
    </citation>
    <scope>NUCLEOTIDE SEQUENCE [LARGE SCALE GENOMIC DNA]</scope>
    <source>
        <strain evidence="3 4">KCTC 19937</strain>
    </source>
</reference>
<dbReference type="RefSeq" id="WP_035905342.1">
    <property type="nucleotide sequence ID" value="NZ_AVPK01000006.1"/>
</dbReference>
<feature type="domain" description="DUF1206" evidence="2">
    <location>
        <begin position="113"/>
        <end position="180"/>
    </location>
</feature>
<evidence type="ECO:0000259" key="2">
    <source>
        <dbReference type="Pfam" id="PF06724"/>
    </source>
</evidence>
<proteinExistence type="predicted"/>
<evidence type="ECO:0000256" key="1">
    <source>
        <dbReference type="SAM" id="Phobius"/>
    </source>
</evidence>
<feature type="domain" description="DUF1206" evidence="2">
    <location>
        <begin position="200"/>
        <end position="267"/>
    </location>
</feature>
<name>A0A0A0JJ94_9MICO</name>
<keyword evidence="4" id="KW-1185">Reference proteome</keyword>
<feature type="transmembrane region" description="Helical" evidence="1">
    <location>
        <begin position="117"/>
        <end position="135"/>
    </location>
</feature>
<dbReference type="InterPro" id="IPR009597">
    <property type="entry name" value="DUF1206"/>
</dbReference>
<keyword evidence="1" id="KW-0812">Transmembrane</keyword>
<dbReference type="Proteomes" id="UP000030011">
    <property type="component" value="Unassembled WGS sequence"/>
</dbReference>
<organism evidence="3 4">
    <name type="scientific">Knoellia subterranea KCTC 19937</name>
    <dbReference type="NCBI Taxonomy" id="1385521"/>
    <lineage>
        <taxon>Bacteria</taxon>
        <taxon>Bacillati</taxon>
        <taxon>Actinomycetota</taxon>
        <taxon>Actinomycetes</taxon>
        <taxon>Micrococcales</taxon>
        <taxon>Intrasporangiaceae</taxon>
        <taxon>Knoellia</taxon>
    </lineage>
</organism>
<feature type="transmembrane region" description="Helical" evidence="1">
    <location>
        <begin position="243"/>
        <end position="264"/>
    </location>
</feature>
<feature type="transmembrane region" description="Helical" evidence="1">
    <location>
        <begin position="196"/>
        <end position="217"/>
    </location>
</feature>
<keyword evidence="1" id="KW-1133">Transmembrane helix</keyword>
<dbReference type="Pfam" id="PF06724">
    <property type="entry name" value="DUF1206"/>
    <property type="match status" value="3"/>
</dbReference>
<keyword evidence="1" id="KW-0472">Membrane</keyword>
<feature type="domain" description="DUF1206" evidence="2">
    <location>
        <begin position="27"/>
        <end position="100"/>
    </location>
</feature>
<dbReference type="AlphaFoldDB" id="A0A0A0JJ94"/>
<feature type="transmembrane region" description="Helical" evidence="1">
    <location>
        <begin position="27"/>
        <end position="50"/>
    </location>
</feature>
<feature type="transmembrane region" description="Helical" evidence="1">
    <location>
        <begin position="70"/>
        <end position="96"/>
    </location>
</feature>
<gene>
    <name evidence="3" type="ORF">N803_14980</name>
</gene>
<sequence>MTDAREKAQNTARDVGDHALVEKGARLGFAMSGLIHLLIGWIALKIAWGIGSTGSSSGESADKSGALREVAGGTTGPFLLGLAVLGFALLALWNATEAVVGRHGGETLDRAKAGGKAILYAVFAWSAFGFARGAGGSDEQKTDSITSSLMSQPGGRILVGLVGVAVVGAGAYHVWKGWTKGFLEELERHPGRWAEVAGRAGYVAKGIALAVAGLLFAGPALSSRASEAGGLDSALKELRDRPFGPYVLTVIALGIAAYGLYSFARARHAKL</sequence>
<comment type="caution">
    <text evidence="3">The sequence shown here is derived from an EMBL/GenBank/DDBJ whole genome shotgun (WGS) entry which is preliminary data.</text>
</comment>
<accession>A0A0A0JJ94</accession>
<feature type="transmembrane region" description="Helical" evidence="1">
    <location>
        <begin position="155"/>
        <end position="175"/>
    </location>
</feature>
<dbReference type="eggNOG" id="ENOG502Z854">
    <property type="taxonomic scope" value="Bacteria"/>
</dbReference>
<evidence type="ECO:0000313" key="4">
    <source>
        <dbReference type="Proteomes" id="UP000030011"/>
    </source>
</evidence>
<dbReference type="STRING" id="1385521.N803_14980"/>